<evidence type="ECO:0000256" key="2">
    <source>
        <dbReference type="ARBA" id="ARBA00022475"/>
    </source>
</evidence>
<feature type="domain" description="Cytochrome b561 bacterial/Ni-hydrogenase" evidence="7">
    <location>
        <begin position="7"/>
        <end position="168"/>
    </location>
</feature>
<feature type="transmembrane region" description="Helical" evidence="6">
    <location>
        <begin position="138"/>
        <end position="156"/>
    </location>
</feature>
<dbReference type="InterPro" id="IPR051542">
    <property type="entry name" value="Hydrogenase_cytochrome"/>
</dbReference>
<evidence type="ECO:0000256" key="3">
    <source>
        <dbReference type="ARBA" id="ARBA00022692"/>
    </source>
</evidence>
<keyword evidence="4 6" id="KW-1133">Transmembrane helix</keyword>
<dbReference type="InterPro" id="IPR016174">
    <property type="entry name" value="Di-haem_cyt_TM"/>
</dbReference>
<feature type="transmembrane region" description="Helical" evidence="6">
    <location>
        <begin position="42"/>
        <end position="64"/>
    </location>
</feature>
<feature type="transmembrane region" description="Helical" evidence="6">
    <location>
        <begin position="12"/>
        <end position="30"/>
    </location>
</feature>
<dbReference type="InterPro" id="IPR011577">
    <property type="entry name" value="Cyt_b561_bac/Ni-Hgenase"/>
</dbReference>
<reference evidence="8 9" key="1">
    <citation type="submission" date="2024-04" db="EMBL/GenBank/DDBJ databases">
        <authorList>
            <person name="Cremers G."/>
        </authorList>
    </citation>
    <scope>NUCLEOTIDE SEQUENCE [LARGE SCALE GENOMIC DNA]</scope>
    <source>
        <strain evidence="8">MeCH1-AG</strain>
    </source>
</reference>
<dbReference type="EMBL" id="OZ026884">
    <property type="protein sequence ID" value="CAL1239686.1"/>
    <property type="molecule type" value="Genomic_DNA"/>
</dbReference>
<dbReference type="Pfam" id="PF01292">
    <property type="entry name" value="Ni_hydr_CYTB"/>
    <property type="match status" value="1"/>
</dbReference>
<protein>
    <submittedName>
        <fullName evidence="8">Cytochrome B561</fullName>
    </submittedName>
</protein>
<evidence type="ECO:0000256" key="5">
    <source>
        <dbReference type="ARBA" id="ARBA00023136"/>
    </source>
</evidence>
<keyword evidence="2" id="KW-1003">Cell membrane</keyword>
<proteinExistence type="predicted"/>
<evidence type="ECO:0000259" key="7">
    <source>
        <dbReference type="Pfam" id="PF01292"/>
    </source>
</evidence>
<evidence type="ECO:0000256" key="1">
    <source>
        <dbReference type="ARBA" id="ARBA00004651"/>
    </source>
</evidence>
<evidence type="ECO:0000256" key="4">
    <source>
        <dbReference type="ARBA" id="ARBA00022989"/>
    </source>
</evidence>
<evidence type="ECO:0000256" key="6">
    <source>
        <dbReference type="SAM" id="Phobius"/>
    </source>
</evidence>
<dbReference type="SUPFAM" id="SSF81342">
    <property type="entry name" value="Transmembrane di-heme cytochromes"/>
    <property type="match status" value="1"/>
</dbReference>
<dbReference type="RefSeq" id="WP_348759227.1">
    <property type="nucleotide sequence ID" value="NZ_OZ026884.1"/>
</dbReference>
<dbReference type="PANTHER" id="PTHR30485:SF2">
    <property type="entry name" value="BLL0597 PROTEIN"/>
    <property type="match status" value="1"/>
</dbReference>
<comment type="subcellular location">
    <subcellularLocation>
        <location evidence="1">Cell membrane</location>
        <topology evidence="1">Multi-pass membrane protein</topology>
    </subcellularLocation>
</comment>
<name>A0ABP1C654_9GAMM</name>
<feature type="transmembrane region" description="Helical" evidence="6">
    <location>
        <begin position="177"/>
        <end position="199"/>
    </location>
</feature>
<keyword evidence="9" id="KW-1185">Reference proteome</keyword>
<organism evidence="8 9">
    <name type="scientific">Candidatus Methylocalor cossyra</name>
    <dbReference type="NCBI Taxonomy" id="3108543"/>
    <lineage>
        <taxon>Bacteria</taxon>
        <taxon>Pseudomonadati</taxon>
        <taxon>Pseudomonadota</taxon>
        <taxon>Gammaproteobacteria</taxon>
        <taxon>Methylococcales</taxon>
        <taxon>Methylococcaceae</taxon>
        <taxon>Candidatus Methylocalor</taxon>
    </lineage>
</organism>
<dbReference type="Gene3D" id="1.20.950.20">
    <property type="entry name" value="Transmembrane di-heme cytochromes, Chain C"/>
    <property type="match status" value="1"/>
</dbReference>
<accession>A0ABP1C654</accession>
<evidence type="ECO:0000313" key="9">
    <source>
        <dbReference type="Proteomes" id="UP001497493"/>
    </source>
</evidence>
<keyword evidence="5 6" id="KW-0472">Membrane</keyword>
<sequence length="219" mass="24052">MSQRILVWDLPTRVFHWSFALTFAGAYLTAESERWQPVHLRLGYTFLILLAFRLVWGLVGTRYARFADFVRGPRATLDYLRGLLQGRPQPYLGHNPAGAVAILSLLLLGAMVALSGWVLDSRWGGEPAEEWHEVAANLMLALVGLHVLGVLVSSWLHRENLVRAMITGRKQGPSAAAIGDAKPWLAWLLLAGLAGFWGWDTPSLSSLPATASGEAVDDD</sequence>
<feature type="transmembrane region" description="Helical" evidence="6">
    <location>
        <begin position="97"/>
        <end position="118"/>
    </location>
</feature>
<dbReference type="PANTHER" id="PTHR30485">
    <property type="entry name" value="NI/FE-HYDROGENASE 1 B-TYPE CYTOCHROME SUBUNIT"/>
    <property type="match status" value="1"/>
</dbReference>
<dbReference type="Proteomes" id="UP001497493">
    <property type="component" value="Chromosome"/>
</dbReference>
<gene>
    <name evidence="8" type="ORF">MECH1_V1_0910</name>
</gene>
<keyword evidence="3 6" id="KW-0812">Transmembrane</keyword>
<evidence type="ECO:0000313" key="8">
    <source>
        <dbReference type="EMBL" id="CAL1239686.1"/>
    </source>
</evidence>